<evidence type="ECO:0000313" key="3">
    <source>
        <dbReference type="EMBL" id="KJX94293.1"/>
    </source>
</evidence>
<reference evidence="3 4" key="1">
    <citation type="submission" date="2015-03" db="EMBL/GenBank/DDBJ databases">
        <title>RNA-seq based gene annotation and comparative genomics of four Zymoseptoria species reveal species-specific pathogenicity related genes and transposable element activity.</title>
        <authorList>
            <person name="Grandaubert J."/>
            <person name="Bhattacharyya A."/>
            <person name="Stukenbrock E.H."/>
        </authorList>
    </citation>
    <scope>NUCLEOTIDE SEQUENCE [LARGE SCALE GENOMIC DNA]</scope>
    <source>
        <strain evidence="3 4">Zb18110</strain>
    </source>
</reference>
<dbReference type="OrthoDB" id="6509636at2759"/>
<protein>
    <submittedName>
        <fullName evidence="3">AMP binding enzyme like protein</fullName>
    </submittedName>
</protein>
<organism evidence="3 4">
    <name type="scientific">Zymoseptoria brevis</name>
    <dbReference type="NCBI Taxonomy" id="1047168"/>
    <lineage>
        <taxon>Eukaryota</taxon>
        <taxon>Fungi</taxon>
        <taxon>Dikarya</taxon>
        <taxon>Ascomycota</taxon>
        <taxon>Pezizomycotina</taxon>
        <taxon>Dothideomycetes</taxon>
        <taxon>Dothideomycetidae</taxon>
        <taxon>Mycosphaerellales</taxon>
        <taxon>Mycosphaerellaceae</taxon>
        <taxon>Zymoseptoria</taxon>
    </lineage>
</organism>
<dbReference type="EMBL" id="LAFY01004162">
    <property type="protein sequence ID" value="KJX94293.1"/>
    <property type="molecule type" value="Genomic_DNA"/>
</dbReference>
<dbReference type="STRING" id="1047168.A0A0F4GA77"/>
<gene>
    <name evidence="3" type="ORF">TI39_contig4203g00002</name>
</gene>
<accession>A0A0F4GA77</accession>
<name>A0A0F4GA77_9PEZI</name>
<evidence type="ECO:0000313" key="4">
    <source>
        <dbReference type="Proteomes" id="UP000033647"/>
    </source>
</evidence>
<dbReference type="GO" id="GO:0016405">
    <property type="term" value="F:CoA-ligase activity"/>
    <property type="evidence" value="ECO:0007669"/>
    <property type="project" value="TreeGrafter"/>
</dbReference>
<dbReference type="PANTHER" id="PTHR24096:SF265">
    <property type="entry name" value="ENZYME, PUTATIVE (AFU_ORTHOLOGUE AFUA_5G14270)-RELATED"/>
    <property type="match status" value="1"/>
</dbReference>
<dbReference type="Proteomes" id="UP000033647">
    <property type="component" value="Unassembled WGS sequence"/>
</dbReference>
<dbReference type="InterPro" id="IPR042099">
    <property type="entry name" value="ANL_N_sf"/>
</dbReference>
<dbReference type="Gene3D" id="3.40.50.12780">
    <property type="entry name" value="N-terminal domain of ligase-like"/>
    <property type="match status" value="1"/>
</dbReference>
<proteinExistence type="predicted"/>
<dbReference type="InterPro" id="IPR045851">
    <property type="entry name" value="AMP-bd_C_sf"/>
</dbReference>
<dbReference type="PANTHER" id="PTHR24096">
    <property type="entry name" value="LONG-CHAIN-FATTY-ACID--COA LIGASE"/>
    <property type="match status" value="1"/>
</dbReference>
<evidence type="ECO:0000259" key="2">
    <source>
        <dbReference type="Pfam" id="PF13193"/>
    </source>
</evidence>
<keyword evidence="4" id="KW-1185">Reference proteome</keyword>
<dbReference type="AlphaFoldDB" id="A0A0F4GA77"/>
<dbReference type="SUPFAM" id="SSF56801">
    <property type="entry name" value="Acetyl-CoA synthetase-like"/>
    <property type="match status" value="1"/>
</dbReference>
<dbReference type="Pfam" id="PF00501">
    <property type="entry name" value="AMP-binding"/>
    <property type="match status" value="1"/>
</dbReference>
<dbReference type="InterPro" id="IPR025110">
    <property type="entry name" value="AMP-bd_C"/>
</dbReference>
<dbReference type="GO" id="GO:0019748">
    <property type="term" value="P:secondary metabolic process"/>
    <property type="evidence" value="ECO:0007669"/>
    <property type="project" value="TreeGrafter"/>
</dbReference>
<dbReference type="Pfam" id="PF13193">
    <property type="entry name" value="AMP-binding_C"/>
    <property type="match status" value="1"/>
</dbReference>
<dbReference type="InterPro" id="IPR000873">
    <property type="entry name" value="AMP-dep_synth/lig_dom"/>
</dbReference>
<sequence length="540" mass="59532">MAIDPSQPADNLVTWALSGTYDNTKPLLIDAEEPSRHLTKADIISVTARLAGLFDPGETICLHLSNDILYPVLVLAILASGCCWTGTNTAYLCNELRHHLESSRTTTVITSSENLAVVQAAVQLCSRPVQIVLLSDAAFFGSSKRDSGNRPHIDIDSTVERIEDLLHDQKLSTISLSDRLKKVAGDSAATIMSTSGTTGLPKMVQRSHRALICETKAIEDNNSAKGYPVRRLYCTPIFHAFSFPEMVVNTIRLGHPSYYMGRFDDTFTRKIHDFQITESMVVPTMLSRLAQQAAGDDDTRRNIQSLQMVLCAGAPLSAAVRATFLRKFDHVVRVVQVWGMSEGGWFSTFQHPEIDETGSVGRPVPSFEVRVDSDTIVELADGSLAGELLVKSPQLMRQYLGNGKATEESFGQDGWLRSGDIGFLRDGKVYLVDRAKDIIKVNGWTVSPAELEATVLEHLQVLDVATLSLGEGQDEHPLVLVVAKPQVNLEQQEIKEHLLNRLARYKVATAEVKFITSIPRNPSGKILRRMLKEQVESGNI</sequence>
<feature type="domain" description="AMP-dependent synthetase/ligase" evidence="1">
    <location>
        <begin position="55"/>
        <end position="400"/>
    </location>
</feature>
<evidence type="ECO:0000259" key="1">
    <source>
        <dbReference type="Pfam" id="PF00501"/>
    </source>
</evidence>
<dbReference type="Gene3D" id="3.30.300.30">
    <property type="match status" value="1"/>
</dbReference>
<comment type="caution">
    <text evidence="3">The sequence shown here is derived from an EMBL/GenBank/DDBJ whole genome shotgun (WGS) entry which is preliminary data.</text>
</comment>
<feature type="domain" description="AMP-binding enzyme C-terminal" evidence="2">
    <location>
        <begin position="450"/>
        <end position="525"/>
    </location>
</feature>